<dbReference type="InterPro" id="IPR036388">
    <property type="entry name" value="WH-like_DNA-bd_sf"/>
</dbReference>
<dbReference type="Gene3D" id="1.10.10.10">
    <property type="entry name" value="Winged helix-like DNA-binding domain superfamily/Winged helix DNA-binding domain"/>
    <property type="match status" value="1"/>
</dbReference>
<dbReference type="PROSITE" id="PS50931">
    <property type="entry name" value="HTH_LYSR"/>
    <property type="match status" value="1"/>
</dbReference>
<dbReference type="GO" id="GO:0032993">
    <property type="term" value="C:protein-DNA complex"/>
    <property type="evidence" value="ECO:0007669"/>
    <property type="project" value="TreeGrafter"/>
</dbReference>
<evidence type="ECO:0000313" key="6">
    <source>
        <dbReference type="EMBL" id="MBK0418300.1"/>
    </source>
</evidence>
<comment type="caution">
    <text evidence="6">The sequence shown here is derived from an EMBL/GenBank/DDBJ whole genome shotgun (WGS) entry which is preliminary data.</text>
</comment>
<dbReference type="SUPFAM" id="SSF46785">
    <property type="entry name" value="Winged helix' DNA-binding domain"/>
    <property type="match status" value="1"/>
</dbReference>
<dbReference type="GO" id="GO:0003677">
    <property type="term" value="F:DNA binding"/>
    <property type="evidence" value="ECO:0007669"/>
    <property type="project" value="UniProtKB-KW"/>
</dbReference>
<dbReference type="SUPFAM" id="SSF53850">
    <property type="entry name" value="Periplasmic binding protein-like II"/>
    <property type="match status" value="1"/>
</dbReference>
<evidence type="ECO:0000256" key="3">
    <source>
        <dbReference type="ARBA" id="ARBA00023125"/>
    </source>
</evidence>
<protein>
    <submittedName>
        <fullName evidence="6">LysR family transcriptional regulator</fullName>
    </submittedName>
</protein>
<evidence type="ECO:0000256" key="1">
    <source>
        <dbReference type="ARBA" id="ARBA00009437"/>
    </source>
</evidence>
<dbReference type="AlphaFoldDB" id="A0A934Q6J1"/>
<comment type="similarity">
    <text evidence="1">Belongs to the LysR transcriptional regulatory family.</text>
</comment>
<evidence type="ECO:0000256" key="2">
    <source>
        <dbReference type="ARBA" id="ARBA00023015"/>
    </source>
</evidence>
<keyword evidence="7" id="KW-1185">Reference proteome</keyword>
<dbReference type="Pfam" id="PF00126">
    <property type="entry name" value="HTH_1"/>
    <property type="match status" value="1"/>
</dbReference>
<dbReference type="InterPro" id="IPR036390">
    <property type="entry name" value="WH_DNA-bd_sf"/>
</dbReference>
<evidence type="ECO:0000256" key="4">
    <source>
        <dbReference type="ARBA" id="ARBA00023163"/>
    </source>
</evidence>
<gene>
    <name evidence="6" type="ORF">JD276_04550</name>
</gene>
<reference evidence="6" key="1">
    <citation type="submission" date="2020-12" db="EMBL/GenBank/DDBJ databases">
        <title>Leucobacter sp. CAS1, isolated from Chromium sludge.</title>
        <authorList>
            <person name="Xu Z."/>
        </authorList>
    </citation>
    <scope>NUCLEOTIDE SEQUENCE</scope>
    <source>
        <strain evidence="6">CSA1</strain>
    </source>
</reference>
<dbReference type="GO" id="GO:0003700">
    <property type="term" value="F:DNA-binding transcription factor activity"/>
    <property type="evidence" value="ECO:0007669"/>
    <property type="project" value="InterPro"/>
</dbReference>
<accession>A0A934Q6J1</accession>
<dbReference type="FunFam" id="1.10.10.10:FF:000001">
    <property type="entry name" value="LysR family transcriptional regulator"/>
    <property type="match status" value="1"/>
</dbReference>
<keyword evidence="4" id="KW-0804">Transcription</keyword>
<keyword evidence="2" id="KW-0805">Transcription regulation</keyword>
<dbReference type="Gene3D" id="3.40.190.10">
    <property type="entry name" value="Periplasmic binding protein-like II"/>
    <property type="match status" value="2"/>
</dbReference>
<dbReference type="PANTHER" id="PTHR30346">
    <property type="entry name" value="TRANSCRIPTIONAL DUAL REGULATOR HCAR-RELATED"/>
    <property type="match status" value="1"/>
</dbReference>
<proteinExistence type="inferred from homology"/>
<dbReference type="CDD" id="cd08414">
    <property type="entry name" value="PBP2_LTTR_aromatics_like"/>
    <property type="match status" value="1"/>
</dbReference>
<evidence type="ECO:0000259" key="5">
    <source>
        <dbReference type="PROSITE" id="PS50931"/>
    </source>
</evidence>
<dbReference type="PRINTS" id="PR00039">
    <property type="entry name" value="HTHLYSR"/>
</dbReference>
<dbReference type="EMBL" id="JAEHOH010000006">
    <property type="protein sequence ID" value="MBK0418300.1"/>
    <property type="molecule type" value="Genomic_DNA"/>
</dbReference>
<sequence>MDIHHLRAFLAVADELHFGRAAKRLRISQPPLSRKIFDLEKELGVRLFERSPRKVSLTASAEKLRPLAVAAVAAFDKAVEAFTPGQSLSGRKLNVALPGDTASSLEPWLIRRASSQQIRLTVHEMNSKQQIEALLGGEIDLAVLRAPVDVPGVRHSPMLRKPLGAALAAEHAYASKPSLSVRDFDGFPLVLFPRDLSPGLHDSTLEAAASYGYTPTEIEYCLRALTSRLQVSGGVAFVPADYQFMSPGATVWVPLDDDMSWHTVVAWREHDESSSTLMEVVTHLFHGLQLEDGWARVPELPGGAA</sequence>
<dbReference type="RefSeq" id="WP_200114343.1">
    <property type="nucleotide sequence ID" value="NZ_JAEHOH010000006.1"/>
</dbReference>
<keyword evidence="3" id="KW-0238">DNA-binding</keyword>
<dbReference type="InterPro" id="IPR005119">
    <property type="entry name" value="LysR_subst-bd"/>
</dbReference>
<dbReference type="Proteomes" id="UP000608530">
    <property type="component" value="Unassembled WGS sequence"/>
</dbReference>
<dbReference type="Pfam" id="PF03466">
    <property type="entry name" value="LysR_substrate"/>
    <property type="match status" value="1"/>
</dbReference>
<feature type="domain" description="HTH lysR-type" evidence="5">
    <location>
        <begin position="1"/>
        <end position="58"/>
    </location>
</feature>
<name>A0A934Q6J1_9MICO</name>
<dbReference type="PANTHER" id="PTHR30346:SF0">
    <property type="entry name" value="HCA OPERON TRANSCRIPTIONAL ACTIVATOR HCAR"/>
    <property type="match status" value="1"/>
</dbReference>
<evidence type="ECO:0000313" key="7">
    <source>
        <dbReference type="Proteomes" id="UP000608530"/>
    </source>
</evidence>
<dbReference type="InterPro" id="IPR000847">
    <property type="entry name" value="LysR_HTH_N"/>
</dbReference>
<organism evidence="6 7">
    <name type="scientific">Leucobacter chromiisoli</name>
    <dbReference type="NCBI Taxonomy" id="2796471"/>
    <lineage>
        <taxon>Bacteria</taxon>
        <taxon>Bacillati</taxon>
        <taxon>Actinomycetota</taxon>
        <taxon>Actinomycetes</taxon>
        <taxon>Micrococcales</taxon>
        <taxon>Microbacteriaceae</taxon>
        <taxon>Leucobacter</taxon>
    </lineage>
</organism>